<reference evidence="3" key="1">
    <citation type="submission" date="2019-09" db="EMBL/GenBank/DDBJ databases">
        <authorList>
            <person name="Jung D.-H."/>
        </authorList>
    </citation>
    <scope>NUCLEOTIDE SEQUENCE [LARGE SCALE GENOMIC DNA]</scope>
    <source>
        <strain evidence="3">JA-25</strain>
    </source>
</reference>
<organism evidence="2 3">
    <name type="scientific">Fibrivirga algicola</name>
    <dbReference type="NCBI Taxonomy" id="2950420"/>
    <lineage>
        <taxon>Bacteria</taxon>
        <taxon>Pseudomonadati</taxon>
        <taxon>Bacteroidota</taxon>
        <taxon>Cytophagia</taxon>
        <taxon>Cytophagales</taxon>
        <taxon>Spirosomataceae</taxon>
        <taxon>Fibrivirga</taxon>
    </lineage>
</organism>
<keyword evidence="3" id="KW-1185">Reference proteome</keyword>
<accession>A0ABX0QK97</accession>
<dbReference type="Proteomes" id="UP000606008">
    <property type="component" value="Unassembled WGS sequence"/>
</dbReference>
<dbReference type="InterPro" id="IPR009057">
    <property type="entry name" value="Homeodomain-like_sf"/>
</dbReference>
<proteinExistence type="predicted"/>
<name>A0ABX0QK97_9BACT</name>
<evidence type="ECO:0000313" key="3">
    <source>
        <dbReference type="Proteomes" id="UP000606008"/>
    </source>
</evidence>
<sequence>MLSFSSTAIYTLADYELLRRRCAAFKEQNWPQVKIAQALGMTEGWVSQILKKYRQDGPDALIWKKPAGPACRLDEQQLAQLVIEITKEAIVHDFEGEICTRLCVNAVIIKLFGISYDPSQVGRLLKRVGWSCQLT</sequence>
<gene>
    <name evidence="2" type="ORF">F7231_15925</name>
</gene>
<protein>
    <recommendedName>
        <fullName evidence="1">Winged helix-turn helix domain-containing protein</fullName>
    </recommendedName>
</protein>
<dbReference type="SUPFAM" id="SSF46689">
    <property type="entry name" value="Homeodomain-like"/>
    <property type="match status" value="1"/>
</dbReference>
<comment type="caution">
    <text evidence="2">The sequence shown here is derived from an EMBL/GenBank/DDBJ whole genome shotgun (WGS) entry which is preliminary data.</text>
</comment>
<feature type="domain" description="Winged helix-turn helix" evidence="1">
    <location>
        <begin position="104"/>
        <end position="133"/>
    </location>
</feature>
<dbReference type="InterPro" id="IPR025959">
    <property type="entry name" value="Winged_HTH_dom"/>
</dbReference>
<dbReference type="Pfam" id="PF13384">
    <property type="entry name" value="HTH_23"/>
    <property type="match status" value="1"/>
</dbReference>
<dbReference type="EMBL" id="WAEL01000005">
    <property type="protein sequence ID" value="NID11661.1"/>
    <property type="molecule type" value="Genomic_DNA"/>
</dbReference>
<evidence type="ECO:0000313" key="2">
    <source>
        <dbReference type="EMBL" id="NID11661.1"/>
    </source>
</evidence>
<dbReference type="RefSeq" id="WP_166692607.1">
    <property type="nucleotide sequence ID" value="NZ_WAEL01000005.1"/>
</dbReference>
<evidence type="ECO:0000259" key="1">
    <source>
        <dbReference type="Pfam" id="PF13592"/>
    </source>
</evidence>
<reference evidence="3" key="2">
    <citation type="submission" date="2023-07" db="EMBL/GenBank/DDBJ databases">
        <authorList>
            <person name="Jung D.-H."/>
        </authorList>
    </citation>
    <scope>NUCLEOTIDE SEQUENCE [LARGE SCALE GENOMIC DNA]</scope>
    <source>
        <strain evidence="3">JA-25</strain>
    </source>
</reference>
<dbReference type="Pfam" id="PF13592">
    <property type="entry name" value="HTH_33"/>
    <property type="match status" value="1"/>
</dbReference>